<dbReference type="InterPro" id="IPR017853">
    <property type="entry name" value="GH"/>
</dbReference>
<sequence length="1113" mass="124439">MNRRKSIEILFWLFLLSIFPLSTSSALLFQGFNWESCNKGGGWYNLLKNSILDIANAGITHVWLPPPSQSVSPQGYMPGRLYDLNASRYGTQDELKSLIRAFHHKGIKCLADIVINHRTAEKKDERGIWCIFEGGTDDDRLDWGPSFICCDDTVFSDGTGNPDTGEDYPPAPDIDHLNPRVQKELSDWMNWLKLEIGFGGWRFDFAKGYSPTIMKIYMEQIPPGFAVGEKWDSLSYGQDWKPDYNQDAHRNALKDWIQASGGVITAFDFTTKGILQAAVQGELWRLIDSNGNPPGLIGIMPQNAVTFIDNHDTGSTQQLWPFPSDKVMQGYAYILTHPGIPTIFYDHFFDWGLKEQISKLASIRKNYGIDSRSGMKILAAESDLYMAAINDNVIMKIGPRMDLGNLLPSKEFQVATSGESYAVWVKNGWMNFLEERSYSMKSQRPNLAPKGSNSLDANTEAIQIQNHLIKRGIDQFVYVSTALLDLYMKLGRVSYAHNAFDYMPIRDVVSWNALICGYSRNGYDFSALELFVQMLKLGFCPRQTTLVGLLPSCGQLELVFQGKSIHGFGIKSGLHLDPQVKNALTSMYAKCGDLEAAEYLFEEMMDKSVVSWNTMIGAYGQNGFFDEAMFVFKRMIGAGVEVSQVTIMSLPSANANPESIHCYTIKVGLADDASVVTSLICMYARYGSTDHAELLYWSLPQKNLVSLTAIITSYAEAGNLGLVMESFSQMHQLNMKPDSVAMLSILHGIADPVHICIGHVFHGYAIKSGLDTFNLVTNGLISMYSKFNNVEALFGLFSGMHEKPLISWNSVISGCVQAGRASHAIELFCQMKMHGCNPDAITIASLLSGCSQLGYLQFGERLHSYILRNKLEMEDFVGTALIHMYTKCGSIVHAERVFKSIGKPCLATWNAMISGYSCYGFEHKALTCYSEMQEQGVEPDKITFLGVLAACTHGGLIHEGRRYFQIMTKVYDMVPTLQHCACMVGLLARVGLFEEALLFIKNMEKEPDSAVWGAFLSACCIHQEVKLGEYLAKKLYLLDCRNGGLYVLMSNLYAVTGRWDDVARVREMMKDAGGDGNSGWKLLMSNDEIRGHNNWVLINFSTKTEIRESKFTF</sequence>
<dbReference type="GO" id="GO:0003729">
    <property type="term" value="F:mRNA binding"/>
    <property type="evidence" value="ECO:0007669"/>
    <property type="project" value="UniProtKB-ARBA"/>
</dbReference>
<evidence type="ECO:0000313" key="14">
    <source>
        <dbReference type="EMBL" id="EEF52406.1"/>
    </source>
</evidence>
<dbReference type="Pfam" id="PF01535">
    <property type="entry name" value="PPR"/>
    <property type="match status" value="4"/>
</dbReference>
<dbReference type="FunFam" id="1.25.40.10:FF:000285">
    <property type="entry name" value="Pentatricopeptide repeat-containing protein, chloroplastic"/>
    <property type="match status" value="1"/>
</dbReference>
<dbReference type="InParanoid" id="B9R7C6"/>
<proteinExistence type="inferred from homology"/>
<dbReference type="InterPro" id="IPR006046">
    <property type="entry name" value="Alpha_amylase"/>
</dbReference>
<dbReference type="Pfam" id="PF13041">
    <property type="entry name" value="PPR_2"/>
    <property type="match status" value="2"/>
</dbReference>
<evidence type="ECO:0000256" key="11">
    <source>
        <dbReference type="SAM" id="SignalP"/>
    </source>
</evidence>
<dbReference type="InterPro" id="IPR046960">
    <property type="entry name" value="PPR_At4g14850-like_plant"/>
</dbReference>
<dbReference type="PANTHER" id="PTHR47926">
    <property type="entry name" value="PENTATRICOPEPTIDE REPEAT-CONTAINING PROTEIN"/>
    <property type="match status" value="1"/>
</dbReference>
<dbReference type="EMBL" id="EQ973772">
    <property type="protein sequence ID" value="EEF52406.1"/>
    <property type="molecule type" value="Genomic_DNA"/>
</dbReference>
<protein>
    <recommendedName>
        <fullName evidence="4">alpha-amylase</fullName>
        <ecNumber evidence="4">3.2.1.1</ecNumber>
    </recommendedName>
</protein>
<dbReference type="InterPro" id="IPR046848">
    <property type="entry name" value="E_motif"/>
</dbReference>
<dbReference type="eggNOG" id="KOG4197">
    <property type="taxonomic scope" value="Eukaryota"/>
</dbReference>
<evidence type="ECO:0000256" key="10">
    <source>
        <dbReference type="RuleBase" id="RU003615"/>
    </source>
</evidence>
<feature type="chain" id="PRO_5002888385" description="alpha-amylase" evidence="11">
    <location>
        <begin position="26"/>
        <end position="1113"/>
    </location>
</feature>
<keyword evidence="8 14" id="KW-0326">Glycosidase</keyword>
<dbReference type="PRINTS" id="PR00110">
    <property type="entry name" value="ALPHAAMYLASE"/>
</dbReference>
<dbReference type="FunFam" id="1.25.40.10:FF:000090">
    <property type="entry name" value="Pentatricopeptide repeat-containing protein, chloroplastic"/>
    <property type="match status" value="1"/>
</dbReference>
<keyword evidence="11" id="KW-0732">Signal</keyword>
<reference evidence="15" key="1">
    <citation type="journal article" date="2010" name="Nat. Biotechnol.">
        <title>Draft genome sequence of the oilseed species Ricinus communis.</title>
        <authorList>
            <person name="Chan A.P."/>
            <person name="Crabtree J."/>
            <person name="Zhao Q."/>
            <person name="Lorenzi H."/>
            <person name="Orvis J."/>
            <person name="Puiu D."/>
            <person name="Melake-Berhan A."/>
            <person name="Jones K.M."/>
            <person name="Redman J."/>
            <person name="Chen G."/>
            <person name="Cahoon E.B."/>
            <person name="Gedil M."/>
            <person name="Stanke M."/>
            <person name="Haas B.J."/>
            <person name="Wortman J.R."/>
            <person name="Fraser-Liggett C.M."/>
            <person name="Ravel J."/>
            <person name="Rabinowicz P.D."/>
        </authorList>
    </citation>
    <scope>NUCLEOTIDE SEQUENCE [LARGE SCALE GENOMIC DNA]</scope>
    <source>
        <strain evidence="15">cv. Hale</strain>
    </source>
</reference>
<dbReference type="Pfam" id="PF00128">
    <property type="entry name" value="Alpha-amylase"/>
    <property type="match status" value="1"/>
</dbReference>
<dbReference type="InterPro" id="IPR013780">
    <property type="entry name" value="Glyco_hydro_b"/>
</dbReference>
<dbReference type="GO" id="GO:0009451">
    <property type="term" value="P:RNA modification"/>
    <property type="evidence" value="ECO:0000318"/>
    <property type="project" value="GO_Central"/>
</dbReference>
<evidence type="ECO:0000256" key="6">
    <source>
        <dbReference type="ARBA" id="ARBA00022801"/>
    </source>
</evidence>
<dbReference type="SUPFAM" id="SSF51445">
    <property type="entry name" value="(Trans)glycosidases"/>
    <property type="match status" value="1"/>
</dbReference>
<accession>B9R7C6</accession>
<keyword evidence="15" id="KW-1185">Reference proteome</keyword>
<dbReference type="PROSITE" id="PS51375">
    <property type="entry name" value="PPR"/>
    <property type="match status" value="6"/>
</dbReference>
<comment type="similarity">
    <text evidence="3 10">Belongs to the glycosyl hydrolase 13 family.</text>
</comment>
<evidence type="ECO:0000256" key="3">
    <source>
        <dbReference type="ARBA" id="ARBA00008061"/>
    </source>
</evidence>
<comment type="cofactor">
    <cofactor evidence="2">
        <name>Ca(2+)</name>
        <dbReference type="ChEBI" id="CHEBI:29108"/>
    </cofactor>
</comment>
<keyword evidence="7" id="KW-0119">Carbohydrate metabolism</keyword>
<feature type="repeat" description="PPR" evidence="9">
    <location>
        <begin position="608"/>
        <end position="642"/>
    </location>
</feature>
<organism evidence="14 15">
    <name type="scientific">Ricinus communis</name>
    <name type="common">Castor bean</name>
    <dbReference type="NCBI Taxonomy" id="3988"/>
    <lineage>
        <taxon>Eukaryota</taxon>
        <taxon>Viridiplantae</taxon>
        <taxon>Streptophyta</taxon>
        <taxon>Embryophyta</taxon>
        <taxon>Tracheophyta</taxon>
        <taxon>Spermatophyta</taxon>
        <taxon>Magnoliopsida</taxon>
        <taxon>eudicotyledons</taxon>
        <taxon>Gunneridae</taxon>
        <taxon>Pentapetalae</taxon>
        <taxon>rosids</taxon>
        <taxon>fabids</taxon>
        <taxon>Malpighiales</taxon>
        <taxon>Euphorbiaceae</taxon>
        <taxon>Acalyphoideae</taxon>
        <taxon>Acalypheae</taxon>
        <taxon>Ricinus</taxon>
    </lineage>
</organism>
<dbReference type="SMART" id="SM00810">
    <property type="entry name" value="Alpha-amyl_C2"/>
    <property type="match status" value="1"/>
</dbReference>
<dbReference type="NCBIfam" id="TIGR00756">
    <property type="entry name" value="PPR"/>
    <property type="match status" value="5"/>
</dbReference>
<feature type="repeat" description="PPR" evidence="9">
    <location>
        <begin position="577"/>
        <end position="607"/>
    </location>
</feature>
<evidence type="ECO:0000259" key="13">
    <source>
        <dbReference type="SMART" id="SM00810"/>
    </source>
</evidence>
<feature type="domain" description="Glycosyl hydrolase family 13 catalytic" evidence="12">
    <location>
        <begin position="26"/>
        <end position="364"/>
    </location>
</feature>
<feature type="repeat" description="PPR" evidence="9">
    <location>
        <begin position="507"/>
        <end position="541"/>
    </location>
</feature>
<dbReference type="Pfam" id="PF20431">
    <property type="entry name" value="E_motif"/>
    <property type="match status" value="1"/>
</dbReference>
<dbReference type="SUPFAM" id="SSF51011">
    <property type="entry name" value="Glycosyl hydrolase domain"/>
    <property type="match status" value="1"/>
</dbReference>
<dbReference type="GO" id="GO:0004556">
    <property type="term" value="F:alpha-amylase activity"/>
    <property type="evidence" value="ECO:0007669"/>
    <property type="project" value="UniProtKB-EC"/>
</dbReference>
<dbReference type="GO" id="GO:0005975">
    <property type="term" value="P:carbohydrate metabolic process"/>
    <property type="evidence" value="ECO:0007669"/>
    <property type="project" value="InterPro"/>
</dbReference>
<evidence type="ECO:0000256" key="8">
    <source>
        <dbReference type="ARBA" id="ARBA00023295"/>
    </source>
</evidence>
<feature type="signal peptide" evidence="11">
    <location>
        <begin position="1"/>
        <end position="25"/>
    </location>
</feature>
<dbReference type="InterPro" id="IPR002885">
    <property type="entry name" value="PPR_rpt"/>
</dbReference>
<dbReference type="PANTHER" id="PTHR47926:SF452">
    <property type="entry name" value="PENTATRICOPEPTIDE REPEAT-CONTAINING PROTEIN"/>
    <property type="match status" value="1"/>
</dbReference>
<dbReference type="Gene3D" id="3.20.20.80">
    <property type="entry name" value="Glycosidases"/>
    <property type="match status" value="1"/>
</dbReference>
<feature type="repeat" description="PPR" evidence="9">
    <location>
        <begin position="905"/>
        <end position="939"/>
    </location>
</feature>
<evidence type="ECO:0000256" key="2">
    <source>
        <dbReference type="ARBA" id="ARBA00001913"/>
    </source>
</evidence>
<dbReference type="AlphaFoldDB" id="B9R7C6"/>
<dbReference type="FunFam" id="1.25.40.10:FF:000073">
    <property type="entry name" value="Pentatricopeptide repeat-containing protein chloroplastic"/>
    <property type="match status" value="2"/>
</dbReference>
<keyword evidence="5" id="KW-0677">Repeat</keyword>
<evidence type="ECO:0000256" key="4">
    <source>
        <dbReference type="ARBA" id="ARBA00012595"/>
    </source>
</evidence>
<dbReference type="Gene3D" id="1.25.40.10">
    <property type="entry name" value="Tetratricopeptide repeat domain"/>
    <property type="match status" value="5"/>
</dbReference>
<evidence type="ECO:0000256" key="5">
    <source>
        <dbReference type="ARBA" id="ARBA00022737"/>
    </source>
</evidence>
<dbReference type="InterPro" id="IPR006047">
    <property type="entry name" value="GH13_cat_dom"/>
</dbReference>
<keyword evidence="6 14" id="KW-0378">Hydrolase</keyword>
<dbReference type="CDD" id="cd11314">
    <property type="entry name" value="AmyAc_arch_bac_plant_AmyA"/>
    <property type="match status" value="1"/>
</dbReference>
<comment type="catalytic activity">
    <reaction evidence="1">
        <text>Endohydrolysis of (1-&gt;4)-alpha-D-glucosidic linkages in polysaccharides containing three or more (1-&gt;4)-alpha-linked D-glucose units.</text>
        <dbReference type="EC" id="3.2.1.1"/>
    </reaction>
</comment>
<dbReference type="Proteomes" id="UP000008311">
    <property type="component" value="Unassembled WGS sequence"/>
</dbReference>
<evidence type="ECO:0000256" key="1">
    <source>
        <dbReference type="ARBA" id="ARBA00000548"/>
    </source>
</evidence>
<evidence type="ECO:0000313" key="15">
    <source>
        <dbReference type="Proteomes" id="UP000008311"/>
    </source>
</evidence>
<name>B9R7C6_RICCO</name>
<dbReference type="EC" id="3.2.1.1" evidence="4"/>
<evidence type="ECO:0000259" key="12">
    <source>
        <dbReference type="SMART" id="SM00642"/>
    </source>
</evidence>
<dbReference type="Gene3D" id="2.60.40.1180">
    <property type="entry name" value="Golgi alpha-mannosidase II"/>
    <property type="match status" value="1"/>
</dbReference>
<dbReference type="GO" id="GO:0005509">
    <property type="term" value="F:calcium ion binding"/>
    <property type="evidence" value="ECO:0007669"/>
    <property type="project" value="InterPro"/>
</dbReference>
<dbReference type="FunFam" id="1.25.40.10:FF:000364">
    <property type="entry name" value="Pentatricopeptide repeat (PPR-like) superfamily protein"/>
    <property type="match status" value="1"/>
</dbReference>
<dbReference type="FunCoup" id="B9R7C6">
    <property type="interactions" value="27"/>
</dbReference>
<dbReference type="InterPro" id="IPR011990">
    <property type="entry name" value="TPR-like_helical_dom_sf"/>
</dbReference>
<evidence type="ECO:0000256" key="9">
    <source>
        <dbReference type="PROSITE-ProRule" id="PRU00708"/>
    </source>
</evidence>
<feature type="repeat" description="PPR" evidence="9">
    <location>
        <begin position="804"/>
        <end position="838"/>
    </location>
</feature>
<dbReference type="eggNOG" id="KOG0471">
    <property type="taxonomic scope" value="Eukaryota"/>
</dbReference>
<dbReference type="GO" id="GO:0003723">
    <property type="term" value="F:RNA binding"/>
    <property type="evidence" value="ECO:0000318"/>
    <property type="project" value="GO_Central"/>
</dbReference>
<dbReference type="Pfam" id="PF07821">
    <property type="entry name" value="Alpha-amyl_C2"/>
    <property type="match status" value="1"/>
</dbReference>
<evidence type="ECO:0000256" key="7">
    <source>
        <dbReference type="ARBA" id="ARBA00023277"/>
    </source>
</evidence>
<dbReference type="InterPro" id="IPR012850">
    <property type="entry name" value="A-amylase_bs_C"/>
</dbReference>
<dbReference type="SMART" id="SM00642">
    <property type="entry name" value="Aamy"/>
    <property type="match status" value="1"/>
</dbReference>
<gene>
    <name evidence="14" type="ORF">RCOM_1590660</name>
</gene>
<feature type="domain" description="Alpha-amylase C-terminal beta-sheet" evidence="13">
    <location>
        <begin position="365"/>
        <end position="426"/>
    </location>
</feature>
<feature type="repeat" description="PPR" evidence="9">
    <location>
        <begin position="703"/>
        <end position="737"/>
    </location>
</feature>